<keyword evidence="6 11" id="KW-0472">Membrane</keyword>
<feature type="domain" description="G-protein coupled receptors family 1 profile" evidence="12">
    <location>
        <begin position="52"/>
        <end position="415"/>
    </location>
</feature>
<dbReference type="GeneID" id="752144"/>
<feature type="transmembrane region" description="Helical" evidence="11">
    <location>
        <begin position="197"/>
        <end position="224"/>
    </location>
</feature>
<comment type="subcellular location">
    <subcellularLocation>
        <location evidence="1">Cell membrane</location>
        <topology evidence="1">Multi-pass membrane protein</topology>
    </subcellularLocation>
</comment>
<evidence type="ECO:0000256" key="2">
    <source>
        <dbReference type="ARBA" id="ARBA00022475"/>
    </source>
</evidence>
<name>A0A7M7FZL9_STRPU</name>
<protein>
    <recommendedName>
        <fullName evidence="12">G-protein coupled receptors family 1 profile domain-containing protein</fullName>
    </recommendedName>
</protein>
<dbReference type="GO" id="GO:0004930">
    <property type="term" value="F:G protein-coupled receptor activity"/>
    <property type="evidence" value="ECO:0000318"/>
    <property type="project" value="GO_Central"/>
</dbReference>
<dbReference type="KEGG" id="spu:752144"/>
<evidence type="ECO:0000313" key="13">
    <source>
        <dbReference type="EnsemblMetazoa" id="XP_001176618"/>
    </source>
</evidence>
<dbReference type="InParanoid" id="A0A7M7FZL9"/>
<feature type="compositionally biased region" description="Polar residues" evidence="10">
    <location>
        <begin position="290"/>
        <end position="300"/>
    </location>
</feature>
<dbReference type="Pfam" id="PF00001">
    <property type="entry name" value="7tm_1"/>
    <property type="match status" value="1"/>
</dbReference>
<keyword evidence="14" id="KW-1185">Reference proteome</keyword>
<dbReference type="PANTHER" id="PTHR24248">
    <property type="entry name" value="ADRENERGIC RECEPTOR-RELATED G-PROTEIN COUPLED RECEPTOR"/>
    <property type="match status" value="1"/>
</dbReference>
<dbReference type="Proteomes" id="UP000007110">
    <property type="component" value="Unassembled WGS sequence"/>
</dbReference>
<dbReference type="GO" id="GO:0001591">
    <property type="term" value="F:dopamine neurotransmitter receptor activity, coupled via Gi/Go"/>
    <property type="evidence" value="ECO:0000318"/>
    <property type="project" value="GO_Central"/>
</dbReference>
<feature type="transmembrane region" description="Helical" evidence="11">
    <location>
        <begin position="152"/>
        <end position="177"/>
    </location>
</feature>
<keyword evidence="4 11" id="KW-1133">Transmembrane helix</keyword>
<evidence type="ECO:0000259" key="12">
    <source>
        <dbReference type="PROSITE" id="PS50262"/>
    </source>
</evidence>
<evidence type="ECO:0000256" key="4">
    <source>
        <dbReference type="ARBA" id="ARBA00022989"/>
    </source>
</evidence>
<evidence type="ECO:0000256" key="3">
    <source>
        <dbReference type="ARBA" id="ARBA00022692"/>
    </source>
</evidence>
<dbReference type="PROSITE" id="PS50262">
    <property type="entry name" value="G_PROTEIN_RECEP_F1_2"/>
    <property type="match status" value="1"/>
</dbReference>
<keyword evidence="7" id="KW-1015">Disulfide bond</keyword>
<dbReference type="PANTHER" id="PTHR24248:SF125">
    <property type="entry name" value="DOPAMINE D2-LIKE RECEPTOR"/>
    <property type="match status" value="1"/>
</dbReference>
<evidence type="ECO:0000256" key="7">
    <source>
        <dbReference type="ARBA" id="ARBA00023157"/>
    </source>
</evidence>
<keyword evidence="8" id="KW-0675">Receptor</keyword>
<feature type="compositionally biased region" description="Basic and acidic residues" evidence="10">
    <location>
        <begin position="305"/>
        <end position="317"/>
    </location>
</feature>
<feature type="transmembrane region" description="Helical" evidence="11">
    <location>
        <begin position="402"/>
        <end position="422"/>
    </location>
</feature>
<keyword evidence="9" id="KW-0807">Transducer</keyword>
<dbReference type="RefSeq" id="XP_001176618.1">
    <property type="nucleotide sequence ID" value="XM_001176618.2"/>
</dbReference>
<dbReference type="OrthoDB" id="6358729at2759"/>
<dbReference type="SMART" id="SM01381">
    <property type="entry name" value="7TM_GPCR_Srsx"/>
    <property type="match status" value="1"/>
</dbReference>
<keyword evidence="5" id="KW-0297">G-protein coupled receptor</keyword>
<evidence type="ECO:0000256" key="9">
    <source>
        <dbReference type="ARBA" id="ARBA00023224"/>
    </source>
</evidence>
<proteinExistence type="predicted"/>
<dbReference type="PRINTS" id="PR00237">
    <property type="entry name" value="GPCRRHODOPSN"/>
</dbReference>
<feature type="transmembrane region" description="Helical" evidence="11">
    <location>
        <begin position="34"/>
        <end position="60"/>
    </location>
</feature>
<organism evidence="13 14">
    <name type="scientific">Strongylocentrotus purpuratus</name>
    <name type="common">Purple sea urchin</name>
    <dbReference type="NCBI Taxonomy" id="7668"/>
    <lineage>
        <taxon>Eukaryota</taxon>
        <taxon>Metazoa</taxon>
        <taxon>Echinodermata</taxon>
        <taxon>Eleutherozoa</taxon>
        <taxon>Echinozoa</taxon>
        <taxon>Echinoidea</taxon>
        <taxon>Euechinoidea</taxon>
        <taxon>Echinacea</taxon>
        <taxon>Camarodonta</taxon>
        <taxon>Echinidea</taxon>
        <taxon>Strongylocentrotidae</taxon>
        <taxon>Strongylocentrotus</taxon>
    </lineage>
</organism>
<dbReference type="InterPro" id="IPR017452">
    <property type="entry name" value="GPCR_Rhodpsn_7TM"/>
</dbReference>
<evidence type="ECO:0000256" key="5">
    <source>
        <dbReference type="ARBA" id="ARBA00023040"/>
    </source>
</evidence>
<dbReference type="GO" id="GO:0005886">
    <property type="term" value="C:plasma membrane"/>
    <property type="evidence" value="ECO:0000318"/>
    <property type="project" value="GO_Central"/>
</dbReference>
<evidence type="ECO:0000256" key="1">
    <source>
        <dbReference type="ARBA" id="ARBA00004651"/>
    </source>
</evidence>
<feature type="transmembrane region" description="Helical" evidence="11">
    <location>
        <begin position="107"/>
        <end position="131"/>
    </location>
</feature>
<evidence type="ECO:0000313" key="14">
    <source>
        <dbReference type="Proteomes" id="UP000007110"/>
    </source>
</evidence>
<keyword evidence="3 11" id="KW-0812">Transmembrane</keyword>
<evidence type="ECO:0000256" key="8">
    <source>
        <dbReference type="ARBA" id="ARBA00023170"/>
    </source>
</evidence>
<keyword evidence="2" id="KW-1003">Cell membrane</keyword>
<sequence>MDIVNASAWPTDMTGILDGLNMTNTTPTDTNRPVFSLAFFMLVLLAVSTVMANSLILVAFCLEKKLRTYTNYFILNMTIADFVVGSICMPIWSMIQLYDGWPFRKVASIFFMGFQNSILGVSVCGVVVVCIDRYLATFYPIQHYQRRSIRKAIAVSIFTWVSSFGLWMMMSIAWDFIEPNNLVTSSGFSRPNYSLTYTSSLFMFALRFGLPFVIMTGLYVRIYFRVKNIGSKHLSKYMRKKKNLGKELSVADSICKGEESSTVTTTGLEEFEEDSAVKKDTVAISSISQNIGKSGSSGDVGSNEKGTENISVDHTDPKINLSHAVGSSNGENMAPSENKVIKKPQRESRAEGQKAMRTLTFIVFVFIVTWLPTAVTVTMYAFFPDFYQFIKNKVGFSGITRWVAFSNSLVNPLAYAMAQPLFRRTVFKIIGRSKF</sequence>
<dbReference type="AlphaFoldDB" id="A0A7M7FZL9"/>
<dbReference type="Gene3D" id="1.20.1070.10">
    <property type="entry name" value="Rhodopsin 7-helix transmembrane proteins"/>
    <property type="match status" value="1"/>
</dbReference>
<evidence type="ECO:0000256" key="6">
    <source>
        <dbReference type="ARBA" id="ARBA00023136"/>
    </source>
</evidence>
<dbReference type="GO" id="GO:0045202">
    <property type="term" value="C:synapse"/>
    <property type="evidence" value="ECO:0007669"/>
    <property type="project" value="GOC"/>
</dbReference>
<reference evidence="13" key="2">
    <citation type="submission" date="2021-01" db="UniProtKB">
        <authorList>
            <consortium name="EnsemblMetazoa"/>
        </authorList>
    </citation>
    <scope>IDENTIFICATION</scope>
</reference>
<dbReference type="SUPFAM" id="SSF81321">
    <property type="entry name" value="Family A G protein-coupled receptor-like"/>
    <property type="match status" value="1"/>
</dbReference>
<accession>A0A7M7FZL9</accession>
<reference evidence="14" key="1">
    <citation type="submission" date="2015-02" db="EMBL/GenBank/DDBJ databases">
        <title>Genome sequencing for Strongylocentrotus purpuratus.</title>
        <authorList>
            <person name="Murali S."/>
            <person name="Liu Y."/>
            <person name="Vee V."/>
            <person name="English A."/>
            <person name="Wang M."/>
            <person name="Skinner E."/>
            <person name="Han Y."/>
            <person name="Muzny D.M."/>
            <person name="Worley K.C."/>
            <person name="Gibbs R.A."/>
        </authorList>
    </citation>
    <scope>NUCLEOTIDE SEQUENCE</scope>
</reference>
<feature type="region of interest" description="Disordered" evidence="10">
    <location>
        <begin position="290"/>
        <end position="348"/>
    </location>
</feature>
<dbReference type="CDD" id="cd00637">
    <property type="entry name" value="7tm_classA_rhodopsin-like"/>
    <property type="match status" value="1"/>
</dbReference>
<dbReference type="OMA" id="VEMTTHN"/>
<evidence type="ECO:0000256" key="11">
    <source>
        <dbReference type="SAM" id="Phobius"/>
    </source>
</evidence>
<feature type="transmembrane region" description="Helical" evidence="11">
    <location>
        <begin position="359"/>
        <end position="382"/>
    </location>
</feature>
<dbReference type="InterPro" id="IPR000276">
    <property type="entry name" value="GPCR_Rhodpsn"/>
</dbReference>
<evidence type="ECO:0000256" key="10">
    <source>
        <dbReference type="SAM" id="MobiDB-lite"/>
    </source>
</evidence>
<feature type="transmembrane region" description="Helical" evidence="11">
    <location>
        <begin position="72"/>
        <end position="95"/>
    </location>
</feature>
<dbReference type="EnsemblMetazoa" id="XM_001176618">
    <property type="protein sequence ID" value="XP_001176618"/>
    <property type="gene ID" value="LOC752144"/>
</dbReference>